<comment type="caution">
    <text evidence="2">The sequence shown here is derived from an EMBL/GenBank/DDBJ whole genome shotgun (WGS) entry which is preliminary data.</text>
</comment>
<keyword evidence="3" id="KW-1185">Reference proteome</keyword>
<dbReference type="InterPro" id="IPR045297">
    <property type="entry name" value="Complex1_LYR_LYRM4"/>
</dbReference>
<organism evidence="2 3">
    <name type="scientific">Coccomyxa viridis</name>
    <dbReference type="NCBI Taxonomy" id="1274662"/>
    <lineage>
        <taxon>Eukaryota</taxon>
        <taxon>Viridiplantae</taxon>
        <taxon>Chlorophyta</taxon>
        <taxon>core chlorophytes</taxon>
        <taxon>Trebouxiophyceae</taxon>
        <taxon>Trebouxiophyceae incertae sedis</taxon>
        <taxon>Coccomyxaceae</taxon>
        <taxon>Coccomyxa</taxon>
    </lineage>
</organism>
<name>A0ABP1FZ45_9CHLO</name>
<sequence length="105" mass="11999">MAGSSSEVMSIYRALLRYGSKFPNYNVREYVLRRTKQDFRAHREDADASGFLSEAKDALEVVKRQAVVYSMYARKHKSIMDIPLTQVLRDQADIPAGSLKAPRME</sequence>
<accession>A0ABP1FZ45</accession>
<dbReference type="EMBL" id="CAXHTA020000012">
    <property type="protein sequence ID" value="CAL5225151.1"/>
    <property type="molecule type" value="Genomic_DNA"/>
</dbReference>
<evidence type="ECO:0000313" key="2">
    <source>
        <dbReference type="EMBL" id="CAL5225151.1"/>
    </source>
</evidence>
<dbReference type="InterPro" id="IPR008011">
    <property type="entry name" value="Complex1_LYR_dom"/>
</dbReference>
<feature type="domain" description="Complex 1 LYR protein" evidence="1">
    <location>
        <begin position="7"/>
        <end position="61"/>
    </location>
</feature>
<reference evidence="2 3" key="1">
    <citation type="submission" date="2024-06" db="EMBL/GenBank/DDBJ databases">
        <authorList>
            <person name="Kraege A."/>
            <person name="Thomma B."/>
        </authorList>
    </citation>
    <scope>NUCLEOTIDE SEQUENCE [LARGE SCALE GENOMIC DNA]</scope>
</reference>
<dbReference type="PANTHER" id="PTHR47158">
    <property type="entry name" value="OS08G0239000 PROTEIN"/>
    <property type="match status" value="1"/>
</dbReference>
<proteinExistence type="predicted"/>
<protein>
    <submittedName>
        <fullName evidence="2">G7931 protein</fullName>
    </submittedName>
</protein>
<dbReference type="Pfam" id="PF05347">
    <property type="entry name" value="Complex1_LYR"/>
    <property type="match status" value="1"/>
</dbReference>
<dbReference type="Proteomes" id="UP001497392">
    <property type="component" value="Unassembled WGS sequence"/>
</dbReference>
<dbReference type="CDD" id="cd20264">
    <property type="entry name" value="Complex1_LYR_LYRM4"/>
    <property type="match status" value="1"/>
</dbReference>
<evidence type="ECO:0000313" key="3">
    <source>
        <dbReference type="Proteomes" id="UP001497392"/>
    </source>
</evidence>
<dbReference type="PANTHER" id="PTHR47158:SF1">
    <property type="entry name" value="OS08G0239000 PROTEIN"/>
    <property type="match status" value="1"/>
</dbReference>
<gene>
    <name evidence="2" type="primary">g7931</name>
    <name evidence="2" type="ORF">VP750_LOCUS6810</name>
</gene>
<evidence type="ECO:0000259" key="1">
    <source>
        <dbReference type="Pfam" id="PF05347"/>
    </source>
</evidence>